<dbReference type="Gene3D" id="3.90.1200.10">
    <property type="match status" value="1"/>
</dbReference>
<evidence type="ECO:0000256" key="5">
    <source>
        <dbReference type="ARBA" id="ARBA00022840"/>
    </source>
</evidence>
<evidence type="ECO:0000313" key="7">
    <source>
        <dbReference type="EMBL" id="PKV76896.1"/>
    </source>
</evidence>
<name>A0A2N3V5Q1_9NOCA</name>
<dbReference type="PANTHER" id="PTHR34273:SF2">
    <property type="entry name" value="METHYLTHIORIBOSE KINASE"/>
    <property type="match status" value="1"/>
</dbReference>
<keyword evidence="8" id="KW-1185">Reference proteome</keyword>
<dbReference type="AlphaFoldDB" id="A0A2N3V5Q1"/>
<keyword evidence="5" id="KW-0067">ATP-binding</keyword>
<gene>
    <name evidence="7" type="ORF">ATK86_7303</name>
</gene>
<evidence type="ECO:0000256" key="2">
    <source>
        <dbReference type="ARBA" id="ARBA00022679"/>
    </source>
</evidence>
<dbReference type="GO" id="GO:0016301">
    <property type="term" value="F:kinase activity"/>
    <property type="evidence" value="ECO:0007669"/>
    <property type="project" value="UniProtKB-KW"/>
</dbReference>
<dbReference type="Proteomes" id="UP000233766">
    <property type="component" value="Unassembled WGS sequence"/>
</dbReference>
<dbReference type="GO" id="GO:0005524">
    <property type="term" value="F:ATP binding"/>
    <property type="evidence" value="ECO:0007669"/>
    <property type="project" value="UniProtKB-KW"/>
</dbReference>
<sequence>MSADIADLTEPVSAHLRARGLADLEVALSVHVLTGGVSNDVVAVTGDGVDVVVKRALSQLRVQQDWAADVGRLTTEGRALRLAATIAPSSVPPVLDLSDGFLVIGRAPDHWHTWKADLMAGVVDAHVAARLGEFLAQLQRCTADRVDQLRDEFGSRTAFEQLRVDPFHRQIRAAHLDLAPQIDRTIEVMAQTAPCLVHGDYSPKNVLVGDSDAEMWVIDWEVAHLGDPTFDPAWIVGHLLLKTIRRPDHSDRYHAAAAAFLDAWGRTDPDSASQLIRQTGCLLLARVDGRSPVDYLDDSGQMTARVLGRRLLGNPPQLLQDAWRLLA</sequence>
<keyword evidence="4 7" id="KW-0418">Kinase</keyword>
<evidence type="ECO:0000256" key="4">
    <source>
        <dbReference type="ARBA" id="ARBA00022777"/>
    </source>
</evidence>
<evidence type="ECO:0000256" key="1">
    <source>
        <dbReference type="ARBA" id="ARBA00010165"/>
    </source>
</evidence>
<comment type="similarity">
    <text evidence="1">Belongs to the methylthioribose kinase family.</text>
</comment>
<keyword evidence="3" id="KW-0547">Nucleotide-binding</keyword>
<keyword evidence="2 7" id="KW-0808">Transferase</keyword>
<feature type="domain" description="Aminoglycoside phosphotransferase" evidence="6">
    <location>
        <begin position="31"/>
        <end position="268"/>
    </location>
</feature>
<dbReference type="Pfam" id="PF01636">
    <property type="entry name" value="APH"/>
    <property type="match status" value="1"/>
</dbReference>
<dbReference type="OrthoDB" id="9797603at2"/>
<reference evidence="7 8" key="1">
    <citation type="submission" date="2017-12" db="EMBL/GenBank/DDBJ databases">
        <title>Sequencing the genomes of 1000 Actinobacteria strains.</title>
        <authorList>
            <person name="Klenk H.-P."/>
        </authorList>
    </citation>
    <scope>NUCLEOTIDE SEQUENCE [LARGE SCALE GENOMIC DNA]</scope>
    <source>
        <strain evidence="7 8">DSM 44489</strain>
    </source>
</reference>
<proteinExistence type="inferred from homology"/>
<dbReference type="InterPro" id="IPR002575">
    <property type="entry name" value="Aminoglycoside_PTrfase"/>
</dbReference>
<evidence type="ECO:0000313" key="8">
    <source>
        <dbReference type="Proteomes" id="UP000233766"/>
    </source>
</evidence>
<organism evidence="7 8">
    <name type="scientific">Nocardia fluminea</name>
    <dbReference type="NCBI Taxonomy" id="134984"/>
    <lineage>
        <taxon>Bacteria</taxon>
        <taxon>Bacillati</taxon>
        <taxon>Actinomycetota</taxon>
        <taxon>Actinomycetes</taxon>
        <taxon>Mycobacteriales</taxon>
        <taxon>Nocardiaceae</taxon>
        <taxon>Nocardia</taxon>
    </lineage>
</organism>
<dbReference type="Gene3D" id="3.30.200.20">
    <property type="entry name" value="Phosphorylase Kinase, domain 1"/>
    <property type="match status" value="1"/>
</dbReference>
<protein>
    <submittedName>
        <fullName evidence="7">Aminoglycoside phosphotransferase (APT) family kinase protein</fullName>
    </submittedName>
</protein>
<evidence type="ECO:0000259" key="6">
    <source>
        <dbReference type="Pfam" id="PF01636"/>
    </source>
</evidence>
<dbReference type="PANTHER" id="PTHR34273">
    <property type="entry name" value="METHYLTHIORIBOSE KINASE"/>
    <property type="match status" value="1"/>
</dbReference>
<dbReference type="SUPFAM" id="SSF56112">
    <property type="entry name" value="Protein kinase-like (PK-like)"/>
    <property type="match status" value="1"/>
</dbReference>
<dbReference type="EMBL" id="PJMW01000003">
    <property type="protein sequence ID" value="PKV76896.1"/>
    <property type="molecule type" value="Genomic_DNA"/>
</dbReference>
<comment type="caution">
    <text evidence="7">The sequence shown here is derived from an EMBL/GenBank/DDBJ whole genome shotgun (WGS) entry which is preliminary data.</text>
</comment>
<dbReference type="RefSeq" id="WP_101469042.1">
    <property type="nucleotide sequence ID" value="NZ_PJMW01000003.1"/>
</dbReference>
<accession>A0A2N3V5Q1</accession>
<evidence type="ECO:0000256" key="3">
    <source>
        <dbReference type="ARBA" id="ARBA00022741"/>
    </source>
</evidence>
<dbReference type="InterPro" id="IPR011009">
    <property type="entry name" value="Kinase-like_dom_sf"/>
</dbReference>